<dbReference type="RefSeq" id="WP_183409180.1">
    <property type="nucleotide sequence ID" value="NZ_JACHWY010000001.1"/>
</dbReference>
<dbReference type="Gene3D" id="3.40.50.300">
    <property type="entry name" value="P-loop containing nucleotide triphosphate hydrolases"/>
    <property type="match status" value="1"/>
</dbReference>
<sequence length="134" mass="15007">MMAQQHLLAPSDDHSRIAELHIPASNQLSRQLLLSGILRELNDTNDNRWVCWIGDMSVKSFLSDSVRKSGHHLLQVLSRTADDTMGLTLRALQGGKSHTVVMMARRPLNESAYAQLEWAARKGQAECLIIYLEG</sequence>
<keyword evidence="2" id="KW-1185">Reference proteome</keyword>
<dbReference type="SUPFAM" id="SSF52540">
    <property type="entry name" value="P-loop containing nucleoside triphosphate hydrolases"/>
    <property type="match status" value="1"/>
</dbReference>
<name>A0A7W4Z4U0_9GAMM</name>
<reference evidence="1 2" key="1">
    <citation type="submission" date="2020-08" db="EMBL/GenBank/DDBJ databases">
        <title>Genomic Encyclopedia of Type Strains, Phase III (KMG-III): the genomes of soil and plant-associated and newly described type strains.</title>
        <authorList>
            <person name="Whitman W."/>
        </authorList>
    </citation>
    <scope>NUCLEOTIDE SEQUENCE [LARGE SCALE GENOMIC DNA]</scope>
    <source>
        <strain evidence="1 2">CECT 8654</strain>
    </source>
</reference>
<gene>
    <name evidence="1" type="ORF">FHR99_000724</name>
</gene>
<accession>A0A7W4Z4U0</accession>
<comment type="caution">
    <text evidence="1">The sequence shown here is derived from an EMBL/GenBank/DDBJ whole genome shotgun (WGS) entry which is preliminary data.</text>
</comment>
<proteinExistence type="predicted"/>
<evidence type="ECO:0000313" key="1">
    <source>
        <dbReference type="EMBL" id="MBB3046488.1"/>
    </source>
</evidence>
<dbReference type="AlphaFoldDB" id="A0A7W4Z4U0"/>
<dbReference type="Proteomes" id="UP000537130">
    <property type="component" value="Unassembled WGS sequence"/>
</dbReference>
<organism evidence="1 2">
    <name type="scientific">Litorivivens lipolytica</name>
    <dbReference type="NCBI Taxonomy" id="1524264"/>
    <lineage>
        <taxon>Bacteria</taxon>
        <taxon>Pseudomonadati</taxon>
        <taxon>Pseudomonadota</taxon>
        <taxon>Gammaproteobacteria</taxon>
        <taxon>Litorivivens</taxon>
    </lineage>
</organism>
<dbReference type="InterPro" id="IPR027417">
    <property type="entry name" value="P-loop_NTPase"/>
</dbReference>
<dbReference type="EMBL" id="JACHWY010000001">
    <property type="protein sequence ID" value="MBB3046488.1"/>
    <property type="molecule type" value="Genomic_DNA"/>
</dbReference>
<evidence type="ECO:0000313" key="2">
    <source>
        <dbReference type="Proteomes" id="UP000537130"/>
    </source>
</evidence>
<protein>
    <submittedName>
        <fullName evidence="1">Cell division inhibitor SulA</fullName>
    </submittedName>
</protein>